<gene>
    <name evidence="1" type="ORF">M0L20_02945</name>
</gene>
<keyword evidence="2" id="KW-1185">Reference proteome</keyword>
<comment type="caution">
    <text evidence="1">The sequence shown here is derived from an EMBL/GenBank/DDBJ whole genome shotgun (WGS) entry which is preliminary data.</text>
</comment>
<dbReference type="RefSeq" id="WP_248475595.1">
    <property type="nucleotide sequence ID" value="NZ_JALPRF010000001.1"/>
</dbReference>
<organism evidence="1 2">
    <name type="scientific">Spirosoma liriopis</name>
    <dbReference type="NCBI Taxonomy" id="2937440"/>
    <lineage>
        <taxon>Bacteria</taxon>
        <taxon>Pseudomonadati</taxon>
        <taxon>Bacteroidota</taxon>
        <taxon>Cytophagia</taxon>
        <taxon>Cytophagales</taxon>
        <taxon>Cytophagaceae</taxon>
        <taxon>Spirosoma</taxon>
    </lineage>
</organism>
<accession>A0ABT0HFY9</accession>
<name>A0ABT0HFY9_9BACT</name>
<reference evidence="1 2" key="1">
    <citation type="submission" date="2022-04" db="EMBL/GenBank/DDBJ databases">
        <title>Spirosoma sp. strain RP8 genome sequencing and assembly.</title>
        <authorList>
            <person name="Jung Y."/>
        </authorList>
    </citation>
    <scope>NUCLEOTIDE SEQUENCE [LARGE SCALE GENOMIC DNA]</scope>
    <source>
        <strain evidence="1 2">RP8</strain>
    </source>
</reference>
<dbReference type="EMBL" id="JALPRF010000001">
    <property type="protein sequence ID" value="MCK8490792.1"/>
    <property type="molecule type" value="Genomic_DNA"/>
</dbReference>
<dbReference type="PANTHER" id="PTHR41913:SF1">
    <property type="entry name" value="DUF1684 DOMAIN-CONTAINING PROTEIN"/>
    <property type="match status" value="1"/>
</dbReference>
<evidence type="ECO:0000313" key="2">
    <source>
        <dbReference type="Proteomes" id="UP001202180"/>
    </source>
</evidence>
<dbReference type="Pfam" id="PF07920">
    <property type="entry name" value="DUF1684"/>
    <property type="match status" value="1"/>
</dbReference>
<dbReference type="Proteomes" id="UP001202180">
    <property type="component" value="Unassembled WGS sequence"/>
</dbReference>
<proteinExistence type="predicted"/>
<dbReference type="InterPro" id="IPR012467">
    <property type="entry name" value="DUF1684"/>
</dbReference>
<protein>
    <submittedName>
        <fullName evidence="1">DUF1684 domain-containing protein</fullName>
    </submittedName>
</protein>
<sequence length="211" mass="23479">MLKNKYLLVGLVLLGFVIVYFSFFDGAGSSSSAALDASVDREAYSQQIKQEREKKDQTFKTGADSPLPDKASFNGLSYFPADPAYRVTARLEPFADKTQKLVVRMSDGSEEVYDKFAHAVFNLNGETCRLLIVRVQDTYSILFRDATSGQETYGGGRYLEINPAQLTDSQVLLDFNTAYNPYCAYNPTYACPLPPAENKLTTAVKAGERYH</sequence>
<dbReference type="PANTHER" id="PTHR41913">
    <property type="entry name" value="DUF1684 DOMAIN-CONTAINING PROTEIN"/>
    <property type="match status" value="1"/>
</dbReference>
<evidence type="ECO:0000313" key="1">
    <source>
        <dbReference type="EMBL" id="MCK8490792.1"/>
    </source>
</evidence>